<organism evidence="2 3">
    <name type="scientific">Blattamonas nauphoetae</name>
    <dbReference type="NCBI Taxonomy" id="2049346"/>
    <lineage>
        <taxon>Eukaryota</taxon>
        <taxon>Metamonada</taxon>
        <taxon>Preaxostyla</taxon>
        <taxon>Oxymonadida</taxon>
        <taxon>Blattamonas</taxon>
    </lineage>
</organism>
<dbReference type="Proteomes" id="UP001281761">
    <property type="component" value="Unassembled WGS sequence"/>
</dbReference>
<feature type="compositionally biased region" description="Basic and acidic residues" evidence="1">
    <location>
        <begin position="370"/>
        <end position="385"/>
    </location>
</feature>
<reference evidence="2 3" key="1">
    <citation type="journal article" date="2022" name="bioRxiv">
        <title>Genomics of Preaxostyla Flagellates Illuminates Evolutionary Transitions and the Path Towards Mitochondrial Loss.</title>
        <authorList>
            <person name="Novak L.V.F."/>
            <person name="Treitli S.C."/>
            <person name="Pyrih J."/>
            <person name="Halakuc P."/>
            <person name="Pipaliya S.V."/>
            <person name="Vacek V."/>
            <person name="Brzon O."/>
            <person name="Soukal P."/>
            <person name="Eme L."/>
            <person name="Dacks J.B."/>
            <person name="Karnkowska A."/>
            <person name="Elias M."/>
            <person name="Hampl V."/>
        </authorList>
    </citation>
    <scope>NUCLEOTIDE SEQUENCE [LARGE SCALE GENOMIC DNA]</scope>
    <source>
        <strain evidence="2">NAU3</strain>
        <tissue evidence="2">Gut</tissue>
    </source>
</reference>
<evidence type="ECO:0000313" key="3">
    <source>
        <dbReference type="Proteomes" id="UP001281761"/>
    </source>
</evidence>
<accession>A0ABQ9YA33</accession>
<sequence>MNKTSQLSHRIGGKRRLARIRLSRNQGRTPITTTRKSFSKPPVSSQTPHAKSRPVIVKAAPKTSQQPRRFSKYLSTQRSAPIVPPADPVLCRELQVFHAIFPIVNTILPFLRTNSTRILLTEYEQYEEKGRKSRIRQEDDSDSSLTPYPPQPAQNPLNSPTDNDHVEFEDGAPFKPITAEQSKNESSSIDSDSLFDTESDSDQSWNEWGFGFGGVEEEKRKDWTNVARDLYRIGLIVCLIKTNLDKQIVHHRSRQTSRTLSASISSTAYPPDRGQSVSSNIPRLELLKLSNTTASPRNDILAPVVPSSSQSPQIMRKNFPHSASSKEQRSSRRFQREKEIVLRSERFETIQRGLVDVDLDSRGEGFDDVLFRQDDSERKEEEPKARSRNSVSDWDSVRDNSKNELEDNAKRRFEEPLLSSDRSDAEVDRERLQREKGTGGQRSEDDEDDAEAECLAYPAYASESQNSQKTDLKKLYANQPNVVGQYPYTYRYSPSNPTIQMNRWKSQEFNPYSRANTGQYAYAAGKMQQNHKKRNPGFLGIAGVKSYL</sequence>
<feature type="compositionally biased region" description="Polar residues" evidence="1">
    <location>
        <begin position="256"/>
        <end position="268"/>
    </location>
</feature>
<evidence type="ECO:0000256" key="1">
    <source>
        <dbReference type="SAM" id="MobiDB-lite"/>
    </source>
</evidence>
<keyword evidence="3" id="KW-1185">Reference proteome</keyword>
<dbReference type="EMBL" id="JARBJD010000022">
    <property type="protein sequence ID" value="KAK2960499.1"/>
    <property type="molecule type" value="Genomic_DNA"/>
</dbReference>
<evidence type="ECO:0000313" key="2">
    <source>
        <dbReference type="EMBL" id="KAK2960499.1"/>
    </source>
</evidence>
<comment type="caution">
    <text evidence="2">The sequence shown here is derived from an EMBL/GenBank/DDBJ whole genome shotgun (WGS) entry which is preliminary data.</text>
</comment>
<feature type="region of interest" description="Disordered" evidence="1">
    <location>
        <begin position="127"/>
        <end position="202"/>
    </location>
</feature>
<feature type="compositionally biased region" description="Basic residues" evidence="1">
    <location>
        <begin position="11"/>
        <end position="22"/>
    </location>
</feature>
<feature type="region of interest" description="Disordered" evidence="1">
    <location>
        <begin position="1"/>
        <end position="53"/>
    </location>
</feature>
<gene>
    <name evidence="2" type="ORF">BLNAU_4397</name>
</gene>
<protein>
    <submittedName>
        <fullName evidence="2">Uncharacterized protein</fullName>
    </submittedName>
</protein>
<feature type="compositionally biased region" description="Basic and acidic residues" evidence="1">
    <location>
        <begin position="127"/>
        <end position="138"/>
    </location>
</feature>
<feature type="compositionally biased region" description="Basic and acidic residues" evidence="1">
    <location>
        <begin position="324"/>
        <end position="335"/>
    </location>
</feature>
<feature type="region of interest" description="Disordered" evidence="1">
    <location>
        <begin position="370"/>
        <end position="450"/>
    </location>
</feature>
<feature type="compositionally biased region" description="Low complexity" evidence="1">
    <location>
        <begin position="303"/>
        <end position="313"/>
    </location>
</feature>
<proteinExistence type="predicted"/>
<feature type="compositionally biased region" description="Basic and acidic residues" evidence="1">
    <location>
        <begin position="395"/>
        <end position="437"/>
    </location>
</feature>
<name>A0ABQ9YA33_9EUKA</name>
<feature type="region of interest" description="Disordered" evidence="1">
    <location>
        <begin position="297"/>
        <end position="335"/>
    </location>
</feature>
<feature type="region of interest" description="Disordered" evidence="1">
    <location>
        <begin position="256"/>
        <end position="277"/>
    </location>
</feature>
<feature type="compositionally biased region" description="Polar residues" evidence="1">
    <location>
        <begin position="23"/>
        <end position="49"/>
    </location>
</feature>